<keyword evidence="2" id="KW-1185">Reference proteome</keyword>
<evidence type="ECO:0000313" key="3">
    <source>
        <dbReference type="WBParaSite" id="MhA1_Contig1899.frz3.gene10"/>
    </source>
</evidence>
<dbReference type="WBParaSite" id="MhA1_Contig1899.frz3.gene10">
    <property type="protein sequence ID" value="MhA1_Contig1899.frz3.gene10"/>
    <property type="gene ID" value="MhA1_Contig1899.frz3.gene10"/>
</dbReference>
<proteinExistence type="predicted"/>
<name>A0A1I8BCX7_MELHA</name>
<dbReference type="Proteomes" id="UP000095281">
    <property type="component" value="Unplaced"/>
</dbReference>
<protein>
    <submittedName>
        <fullName evidence="3">Uncharacterized protein</fullName>
    </submittedName>
</protein>
<evidence type="ECO:0000256" key="1">
    <source>
        <dbReference type="SAM" id="MobiDB-lite"/>
    </source>
</evidence>
<feature type="region of interest" description="Disordered" evidence="1">
    <location>
        <begin position="1"/>
        <end position="59"/>
    </location>
</feature>
<evidence type="ECO:0000313" key="2">
    <source>
        <dbReference type="Proteomes" id="UP000095281"/>
    </source>
</evidence>
<dbReference type="AlphaFoldDB" id="A0A1I8BCX7"/>
<sequence>MMKKTDTESVGNKQNTLGSLSVIDSPNQFNENNEKLVTEKIQENNEDEKDDQEQQKHLPGGYFYQKYQHFGVGGPQKEENLIIKTTEVNEDIRNQNKEIKLGEEKKEEENEDRLFEGIANWFTQNAAEILTKGKNFFKKDKKLEKGNEETDEK</sequence>
<organism evidence="2 3">
    <name type="scientific">Meloidogyne hapla</name>
    <name type="common">Root-knot nematode worm</name>
    <dbReference type="NCBI Taxonomy" id="6305"/>
    <lineage>
        <taxon>Eukaryota</taxon>
        <taxon>Metazoa</taxon>
        <taxon>Ecdysozoa</taxon>
        <taxon>Nematoda</taxon>
        <taxon>Chromadorea</taxon>
        <taxon>Rhabditida</taxon>
        <taxon>Tylenchina</taxon>
        <taxon>Tylenchomorpha</taxon>
        <taxon>Tylenchoidea</taxon>
        <taxon>Meloidogynidae</taxon>
        <taxon>Meloidogyninae</taxon>
        <taxon>Meloidogyne</taxon>
    </lineage>
</organism>
<feature type="compositionally biased region" description="Polar residues" evidence="1">
    <location>
        <begin position="8"/>
        <end position="31"/>
    </location>
</feature>
<feature type="compositionally biased region" description="Basic and acidic residues" evidence="1">
    <location>
        <begin position="32"/>
        <end position="43"/>
    </location>
</feature>
<reference evidence="3" key="1">
    <citation type="submission" date="2016-11" db="UniProtKB">
        <authorList>
            <consortium name="WormBaseParasite"/>
        </authorList>
    </citation>
    <scope>IDENTIFICATION</scope>
</reference>
<accession>A0A1I8BCX7</accession>